<gene>
    <name evidence="2" type="ORF">ALTATR162_LOCUS6898</name>
</gene>
<evidence type="ECO:0000256" key="1">
    <source>
        <dbReference type="SAM" id="MobiDB-lite"/>
    </source>
</evidence>
<name>A0A8J2N756_9PLEO</name>
<dbReference type="AlphaFoldDB" id="A0A8J2N756"/>
<proteinExistence type="predicted"/>
<organism evidence="2 3">
    <name type="scientific">Alternaria atra</name>
    <dbReference type="NCBI Taxonomy" id="119953"/>
    <lineage>
        <taxon>Eukaryota</taxon>
        <taxon>Fungi</taxon>
        <taxon>Dikarya</taxon>
        <taxon>Ascomycota</taxon>
        <taxon>Pezizomycotina</taxon>
        <taxon>Dothideomycetes</taxon>
        <taxon>Pleosporomycetidae</taxon>
        <taxon>Pleosporales</taxon>
        <taxon>Pleosporineae</taxon>
        <taxon>Pleosporaceae</taxon>
        <taxon>Alternaria</taxon>
        <taxon>Alternaria sect. Ulocladioides</taxon>
    </lineage>
</organism>
<comment type="caution">
    <text evidence="2">The sequence shown here is derived from an EMBL/GenBank/DDBJ whole genome shotgun (WGS) entry which is preliminary data.</text>
</comment>
<evidence type="ECO:0000313" key="3">
    <source>
        <dbReference type="Proteomes" id="UP000676310"/>
    </source>
</evidence>
<reference evidence="2" key="1">
    <citation type="submission" date="2021-05" db="EMBL/GenBank/DDBJ databases">
        <authorList>
            <person name="Stam R."/>
        </authorList>
    </citation>
    <scope>NUCLEOTIDE SEQUENCE</scope>
    <source>
        <strain evidence="2">CS162</strain>
    </source>
</reference>
<feature type="region of interest" description="Disordered" evidence="1">
    <location>
        <begin position="1"/>
        <end position="34"/>
    </location>
</feature>
<dbReference type="OrthoDB" id="3794856at2759"/>
<keyword evidence="3" id="KW-1185">Reference proteome</keyword>
<dbReference type="GeneID" id="67018837"/>
<sequence length="210" mass="23713">MILPEQQQQYHQQQQNAWDDQHGLHPPSRMHPEMGALSINSVTYDYPNQQNNFNMGPHTIICHTVPATITTFAPWHGVQQNMTVPAPGRHSQPASAQAAHPSDVFGAHDEAMAAMPPSNWCCPINDATLPATCQDRQQWAQLLLNAVNNITNIQGKEDEAFKKRWFVNPLTGLDYYLPLDKLILCWTVVDLAERMHRFGPSVLHSFDEVL</sequence>
<feature type="compositionally biased region" description="Low complexity" evidence="1">
    <location>
        <begin position="1"/>
        <end position="15"/>
    </location>
</feature>
<protein>
    <submittedName>
        <fullName evidence="2">Uncharacterized protein</fullName>
    </submittedName>
</protein>
<dbReference type="RefSeq" id="XP_043170458.1">
    <property type="nucleotide sequence ID" value="XM_043314523.1"/>
</dbReference>
<dbReference type="Proteomes" id="UP000676310">
    <property type="component" value="Unassembled WGS sequence"/>
</dbReference>
<evidence type="ECO:0000313" key="2">
    <source>
        <dbReference type="EMBL" id="CAG5166246.1"/>
    </source>
</evidence>
<accession>A0A8J2N756</accession>
<dbReference type="EMBL" id="CAJRGZ010000019">
    <property type="protein sequence ID" value="CAG5166246.1"/>
    <property type="molecule type" value="Genomic_DNA"/>
</dbReference>